<organism evidence="2 3">
    <name type="scientific">Marinicrinis sediminis</name>
    <dbReference type="NCBI Taxonomy" id="1652465"/>
    <lineage>
        <taxon>Bacteria</taxon>
        <taxon>Bacillati</taxon>
        <taxon>Bacillota</taxon>
        <taxon>Bacilli</taxon>
        <taxon>Bacillales</taxon>
        <taxon>Paenibacillaceae</taxon>
    </lineage>
</organism>
<keyword evidence="3" id="KW-1185">Reference proteome</keyword>
<evidence type="ECO:0008006" key="4">
    <source>
        <dbReference type="Google" id="ProtNLM"/>
    </source>
</evidence>
<keyword evidence="1" id="KW-0472">Membrane</keyword>
<protein>
    <recommendedName>
        <fullName evidence="4">DUF3137 domain-containing protein</fullName>
    </recommendedName>
</protein>
<dbReference type="EMBL" id="JBHUMM010000015">
    <property type="protein sequence ID" value="MFD2671796.1"/>
    <property type="molecule type" value="Genomic_DNA"/>
</dbReference>
<accession>A0ABW5RAQ2</accession>
<sequence length="263" mass="30678">MKKKVVKSLKSSVQYFANIKTHFRSSWGQLLILIFSVTLAFPSVQMFMTSHWYITSLLFITIIISWIQSMDQSVNHTVLKDEHEVLTEERDVLRRELQTTPERMIKALFEYFEFGYNERISIYRYEEAYFVPVGRYAKNKEFKKSGRKKYPCTEGFISNAWHNGEFNIENLPHPRKARQSYIKAVLNTCSIEVATLEKMKMKSRHFYCKNLDNINNDPIAVIVFESTNEKIPVDIEEIKEVLDSSIGQLLAGTIKANLPLGKE</sequence>
<reference evidence="3" key="1">
    <citation type="journal article" date="2019" name="Int. J. Syst. Evol. Microbiol.">
        <title>The Global Catalogue of Microorganisms (GCM) 10K type strain sequencing project: providing services to taxonomists for standard genome sequencing and annotation.</title>
        <authorList>
            <consortium name="The Broad Institute Genomics Platform"/>
            <consortium name="The Broad Institute Genome Sequencing Center for Infectious Disease"/>
            <person name="Wu L."/>
            <person name="Ma J."/>
        </authorList>
    </citation>
    <scope>NUCLEOTIDE SEQUENCE [LARGE SCALE GENOMIC DNA]</scope>
    <source>
        <strain evidence="3">KCTC 33676</strain>
    </source>
</reference>
<proteinExistence type="predicted"/>
<dbReference type="Proteomes" id="UP001597497">
    <property type="component" value="Unassembled WGS sequence"/>
</dbReference>
<evidence type="ECO:0000256" key="1">
    <source>
        <dbReference type="SAM" id="Phobius"/>
    </source>
</evidence>
<name>A0ABW5RAQ2_9BACL</name>
<feature type="transmembrane region" description="Helical" evidence="1">
    <location>
        <begin position="50"/>
        <end position="67"/>
    </location>
</feature>
<gene>
    <name evidence="2" type="ORF">ACFSUC_09270</name>
</gene>
<keyword evidence="1" id="KW-1133">Transmembrane helix</keyword>
<evidence type="ECO:0000313" key="2">
    <source>
        <dbReference type="EMBL" id="MFD2671796.1"/>
    </source>
</evidence>
<evidence type="ECO:0000313" key="3">
    <source>
        <dbReference type="Proteomes" id="UP001597497"/>
    </source>
</evidence>
<keyword evidence="1" id="KW-0812">Transmembrane</keyword>
<comment type="caution">
    <text evidence="2">The sequence shown here is derived from an EMBL/GenBank/DDBJ whole genome shotgun (WGS) entry which is preliminary data.</text>
</comment>
<feature type="transmembrane region" description="Helical" evidence="1">
    <location>
        <begin position="27"/>
        <end position="44"/>
    </location>
</feature>
<dbReference type="RefSeq" id="WP_379929270.1">
    <property type="nucleotide sequence ID" value="NZ_JBHUMM010000015.1"/>
</dbReference>